<keyword evidence="5" id="KW-1015">Disulfide bond</keyword>
<evidence type="ECO:0000256" key="3">
    <source>
        <dbReference type="ARBA" id="ARBA00022989"/>
    </source>
</evidence>
<accession>A0A8B7Y3Q2</accession>
<dbReference type="InterPro" id="IPR036179">
    <property type="entry name" value="Ig-like_dom_sf"/>
</dbReference>
<dbReference type="OMA" id="YFRETEQ"/>
<feature type="domain" description="Ig-like" evidence="7">
    <location>
        <begin position="114"/>
        <end position="198"/>
    </location>
</feature>
<reference evidence="9" key="1">
    <citation type="submission" date="2025-08" db="UniProtKB">
        <authorList>
            <consortium name="RefSeq"/>
        </authorList>
    </citation>
    <scope>IDENTIFICATION</scope>
</reference>
<evidence type="ECO:0000256" key="4">
    <source>
        <dbReference type="ARBA" id="ARBA00023136"/>
    </source>
</evidence>
<feature type="non-terminal residue" evidence="9">
    <location>
        <position position="1"/>
    </location>
</feature>
<dbReference type="Pfam" id="PF07686">
    <property type="entry name" value="V-set"/>
    <property type="match status" value="1"/>
</dbReference>
<feature type="domain" description="Ig-like" evidence="7">
    <location>
        <begin position="206"/>
        <end position="296"/>
    </location>
</feature>
<proteinExistence type="predicted"/>
<name>A0A8B7Y3Q2_ACAPL</name>
<evidence type="ECO:0000313" key="9">
    <source>
        <dbReference type="RefSeq" id="XP_022086950.1"/>
    </source>
</evidence>
<dbReference type="RefSeq" id="XP_022086950.1">
    <property type="nucleotide sequence ID" value="XM_022231258.1"/>
</dbReference>
<dbReference type="Gene3D" id="2.60.40.10">
    <property type="entry name" value="Immunoglobulins"/>
    <property type="match status" value="2"/>
</dbReference>
<evidence type="ECO:0000256" key="2">
    <source>
        <dbReference type="ARBA" id="ARBA00022692"/>
    </source>
</evidence>
<evidence type="ECO:0000313" key="8">
    <source>
        <dbReference type="Proteomes" id="UP000694845"/>
    </source>
</evidence>
<dbReference type="PANTHER" id="PTHR45889">
    <property type="entry name" value="IG-LIKE DOMAIN-CONTAINING PROTEIN"/>
    <property type="match status" value="1"/>
</dbReference>
<dbReference type="InterPro" id="IPR003599">
    <property type="entry name" value="Ig_sub"/>
</dbReference>
<dbReference type="InterPro" id="IPR013783">
    <property type="entry name" value="Ig-like_fold"/>
</dbReference>
<dbReference type="SMART" id="SM00409">
    <property type="entry name" value="IG"/>
    <property type="match status" value="1"/>
</dbReference>
<evidence type="ECO:0000256" key="6">
    <source>
        <dbReference type="SAM" id="Phobius"/>
    </source>
</evidence>
<dbReference type="PANTHER" id="PTHR45889:SF8">
    <property type="entry name" value="IG-LIKE DOMAIN-CONTAINING PROTEIN"/>
    <property type="match status" value="1"/>
</dbReference>
<evidence type="ECO:0000256" key="1">
    <source>
        <dbReference type="ARBA" id="ARBA00004167"/>
    </source>
</evidence>
<keyword evidence="4 6" id="KW-0472">Membrane</keyword>
<feature type="domain" description="Ig-like" evidence="7">
    <location>
        <begin position="1"/>
        <end position="110"/>
    </location>
</feature>
<dbReference type="GO" id="GO:0016020">
    <property type="term" value="C:membrane"/>
    <property type="evidence" value="ECO:0007669"/>
    <property type="project" value="UniProtKB-SubCell"/>
</dbReference>
<evidence type="ECO:0000259" key="7">
    <source>
        <dbReference type="PROSITE" id="PS50835"/>
    </source>
</evidence>
<keyword evidence="3 6" id="KW-1133">Transmembrane helix</keyword>
<dbReference type="GeneID" id="110977279"/>
<dbReference type="KEGG" id="aplc:110977279"/>
<dbReference type="InterPro" id="IPR013106">
    <property type="entry name" value="Ig_V-set"/>
</dbReference>
<dbReference type="OrthoDB" id="10028801at2759"/>
<keyword evidence="8" id="KW-1185">Reference proteome</keyword>
<dbReference type="AlphaFoldDB" id="A0A8B7Y3Q2"/>
<dbReference type="SUPFAM" id="SSF48726">
    <property type="entry name" value="Immunoglobulin"/>
    <property type="match status" value="2"/>
</dbReference>
<gene>
    <name evidence="9" type="primary">LOC110977279</name>
</gene>
<protein>
    <submittedName>
        <fullName evidence="9">Uncharacterized protein LOC110977279</fullName>
    </submittedName>
</protein>
<dbReference type="Proteomes" id="UP000694845">
    <property type="component" value="Unplaced"/>
</dbReference>
<feature type="transmembrane region" description="Helical" evidence="6">
    <location>
        <begin position="323"/>
        <end position="346"/>
    </location>
</feature>
<organism evidence="8 9">
    <name type="scientific">Acanthaster planci</name>
    <name type="common">Crown-of-thorns starfish</name>
    <dbReference type="NCBI Taxonomy" id="133434"/>
    <lineage>
        <taxon>Eukaryota</taxon>
        <taxon>Metazoa</taxon>
        <taxon>Echinodermata</taxon>
        <taxon>Eleutherozoa</taxon>
        <taxon>Asterozoa</taxon>
        <taxon>Asteroidea</taxon>
        <taxon>Valvatacea</taxon>
        <taxon>Valvatida</taxon>
        <taxon>Acanthasteridae</taxon>
        <taxon>Acanthaster</taxon>
    </lineage>
</organism>
<evidence type="ECO:0000256" key="5">
    <source>
        <dbReference type="ARBA" id="ARBA00023157"/>
    </source>
</evidence>
<dbReference type="SMART" id="SM00406">
    <property type="entry name" value="IGv"/>
    <property type="match status" value="1"/>
</dbReference>
<dbReference type="Pfam" id="PF08205">
    <property type="entry name" value="C2-set_2"/>
    <property type="match status" value="1"/>
</dbReference>
<dbReference type="PROSITE" id="PS50835">
    <property type="entry name" value="IG_LIKE"/>
    <property type="match status" value="3"/>
</dbReference>
<dbReference type="InterPro" id="IPR013162">
    <property type="entry name" value="CD80_C2-set"/>
</dbReference>
<keyword evidence="2 6" id="KW-0812">Transmembrane</keyword>
<dbReference type="InterPro" id="IPR007110">
    <property type="entry name" value="Ig-like_dom"/>
</dbReference>
<comment type="subcellular location">
    <subcellularLocation>
        <location evidence="1">Membrane</location>
        <topology evidence="1">Single-pass membrane protein</topology>
    </subcellularLocation>
</comment>
<sequence length="394" mass="43310">RGPQDTIVRQGASVNFTCDLRNIEGYTIYWHHQPQVGSVRYLTVNRELYTGTVSPPPAQLQRRLSITGDESRGEFTLRISDVRKIDDGVYSCLYGYTNIPVKTASSAELTVLVPPSSLSPWCSAQPVSTADDNTINLYCNSQGGEPPPNITYFRETEQIAGPGIRSIQHTYHLREQDNGVTFTCILTTPALDEPSTCSVMPLRILPNATILPAVSEVENRTSRSFECHGEGVPNIATYRWRVTYADTGDILLENNYSVSENGQSLKITVTQNLELLCVVSVQSGLSGHATALVNVTKLVTTTVAGGLRKTASPDPEDEASASLIMPIAVVVVVIASLMLIVFCFLWRRKTRRAIDPKIEYNMRDIRDLETPGTPTDKTGPVPASEQTVYAMIRT</sequence>